<proteinExistence type="predicted"/>
<gene>
    <name evidence="1" type="ORF">CCHR01_19118</name>
</gene>
<dbReference type="Proteomes" id="UP001243330">
    <property type="component" value="Unassembled WGS sequence"/>
</dbReference>
<comment type="caution">
    <text evidence="1">The sequence shown here is derived from an EMBL/GenBank/DDBJ whole genome shotgun (WGS) entry which is preliminary data.</text>
</comment>
<reference evidence="1" key="1">
    <citation type="submission" date="2023-01" db="EMBL/GenBank/DDBJ databases">
        <title>Colletotrichum chrysophilum M932 genome sequence.</title>
        <authorList>
            <person name="Baroncelli R."/>
        </authorList>
    </citation>
    <scope>NUCLEOTIDE SEQUENCE</scope>
    <source>
        <strain evidence="1">M932</strain>
    </source>
</reference>
<dbReference type="EMBL" id="JAQOWY010000868">
    <property type="protein sequence ID" value="KAK1838260.1"/>
    <property type="molecule type" value="Genomic_DNA"/>
</dbReference>
<protein>
    <submittedName>
        <fullName evidence="1">Uncharacterized protein</fullName>
    </submittedName>
</protein>
<evidence type="ECO:0000313" key="2">
    <source>
        <dbReference type="Proteomes" id="UP001243330"/>
    </source>
</evidence>
<evidence type="ECO:0000313" key="1">
    <source>
        <dbReference type="EMBL" id="KAK1838260.1"/>
    </source>
</evidence>
<dbReference type="AlphaFoldDB" id="A0AAD9E7H9"/>
<keyword evidence="2" id="KW-1185">Reference proteome</keyword>
<organism evidence="1 2">
    <name type="scientific">Colletotrichum chrysophilum</name>
    <dbReference type="NCBI Taxonomy" id="1836956"/>
    <lineage>
        <taxon>Eukaryota</taxon>
        <taxon>Fungi</taxon>
        <taxon>Dikarya</taxon>
        <taxon>Ascomycota</taxon>
        <taxon>Pezizomycotina</taxon>
        <taxon>Sordariomycetes</taxon>
        <taxon>Hypocreomycetidae</taxon>
        <taxon>Glomerellales</taxon>
        <taxon>Glomerellaceae</taxon>
        <taxon>Colletotrichum</taxon>
        <taxon>Colletotrichum gloeosporioides species complex</taxon>
    </lineage>
</organism>
<name>A0AAD9E7H9_9PEZI</name>
<sequence>MATDEDEAEEEDDNAKAVTAAAEGQASCSCPEGWSWNSGALYPLLLGGTLALNGMIQLMDFPAREMDLDPLGEIPAVDGRLSFRIRIPFPLLKVLLQHLERTLTPANCYATTLSRAVLMNDISQRSLHLALLHLLCAVASTNDRATTTPDAVSHNPFGHSLHNFSKHVVVVYTPTPIPQRITDISTVPVLRYSGSSAVRRVGHFGPRQLGRIPTAMDHVDYRE</sequence>
<accession>A0AAD9E7H9</accession>